<dbReference type="EMBL" id="JACCFO010000001">
    <property type="protein sequence ID" value="NYI96799.1"/>
    <property type="molecule type" value="Genomic_DNA"/>
</dbReference>
<proteinExistence type="predicted"/>
<keyword evidence="3" id="KW-1185">Reference proteome</keyword>
<evidence type="ECO:0000256" key="1">
    <source>
        <dbReference type="SAM" id="MobiDB-lite"/>
    </source>
</evidence>
<accession>A0A853BMI6</accession>
<dbReference type="AlphaFoldDB" id="A0A853BMI6"/>
<reference evidence="2 3" key="1">
    <citation type="submission" date="2020-07" db="EMBL/GenBank/DDBJ databases">
        <title>Sequencing the genomes of 1000 actinobacteria strains.</title>
        <authorList>
            <person name="Klenk H.-P."/>
        </authorList>
    </citation>
    <scope>NUCLEOTIDE SEQUENCE [LARGE SCALE GENOMIC DNA]</scope>
    <source>
        <strain evidence="2 3">DSM 45927</strain>
    </source>
</reference>
<gene>
    <name evidence="2" type="ORF">HNR12_003076</name>
</gene>
<dbReference type="RefSeq" id="WP_179768111.1">
    <property type="nucleotide sequence ID" value="NZ_JACCFO010000001.1"/>
</dbReference>
<comment type="caution">
    <text evidence="2">The sequence shown here is derived from an EMBL/GenBank/DDBJ whole genome shotgun (WGS) entry which is preliminary data.</text>
</comment>
<evidence type="ECO:0000313" key="2">
    <source>
        <dbReference type="EMBL" id="NYI96799.1"/>
    </source>
</evidence>
<feature type="region of interest" description="Disordered" evidence="1">
    <location>
        <begin position="219"/>
        <end position="247"/>
    </location>
</feature>
<evidence type="ECO:0000313" key="3">
    <source>
        <dbReference type="Proteomes" id="UP000575985"/>
    </source>
</evidence>
<name>A0A853BMI6_9ACTN</name>
<sequence>MRYLPVELNGKPIGYVYVSTRTRRASFVRILSSQDNTAGFEAAMKWSERLERARRKPYLDKAVAEWIGAPQDEKAGRIPEGARFTTAESVEALTRLANPGYSKPPLPSASGYLPDGAPVDRPATAAPLDTWRTDDPDTYRMATDKPVLYLPVRAADGTLLGHLWASQADEDNAAGFARDTRADAAASRAAGVWLDRLNAYRRQGLAPREALQRVRAYPADPVAGAVPQDARAKEAGSSKELRLLGRR</sequence>
<dbReference type="Proteomes" id="UP000575985">
    <property type="component" value="Unassembled WGS sequence"/>
</dbReference>
<feature type="compositionally biased region" description="Basic and acidic residues" evidence="1">
    <location>
        <begin position="230"/>
        <end position="247"/>
    </location>
</feature>
<organism evidence="2 3">
    <name type="scientific">Streptomonospora nanhaiensis</name>
    <dbReference type="NCBI Taxonomy" id="1323731"/>
    <lineage>
        <taxon>Bacteria</taxon>
        <taxon>Bacillati</taxon>
        <taxon>Actinomycetota</taxon>
        <taxon>Actinomycetes</taxon>
        <taxon>Streptosporangiales</taxon>
        <taxon>Nocardiopsidaceae</taxon>
        <taxon>Streptomonospora</taxon>
    </lineage>
</organism>
<protein>
    <submittedName>
        <fullName evidence="2">Uncharacterized protein</fullName>
    </submittedName>
</protein>